<sequence>MIMERTKHKRSESSVHIHIHECMHTTLPGAVGGGADGVGDADAALGGDAGGVAGVEAADAPGGVLEAVAGGAPVGGGAGGALEVPDAATAGRGGAGPRAAGVGEAGRDGGAHLPAGDGGLRGRRRRCQQQHRGHHGDRYGRLRASHVDRFVS</sequence>
<keyword evidence="3" id="KW-1185">Reference proteome</keyword>
<feature type="region of interest" description="Disordered" evidence="1">
    <location>
        <begin position="88"/>
        <end position="152"/>
    </location>
</feature>
<protein>
    <submittedName>
        <fullName evidence="2">Uncharacterized protein</fullName>
    </submittedName>
</protein>
<dbReference type="AlphaFoldDB" id="A0A804NJ21"/>
<dbReference type="InParanoid" id="A0A804NJ21"/>
<dbReference type="EnsemblPlants" id="Zm00001eb163900_T001">
    <property type="protein sequence ID" value="Zm00001eb163900_P001"/>
    <property type="gene ID" value="Zm00001eb163900"/>
</dbReference>
<reference evidence="3" key="1">
    <citation type="submission" date="2015-12" db="EMBL/GenBank/DDBJ databases">
        <title>Update maize B73 reference genome by single molecule sequencing technologies.</title>
        <authorList>
            <consortium name="Maize Genome Sequencing Project"/>
            <person name="Ware D."/>
        </authorList>
    </citation>
    <scope>NUCLEOTIDE SEQUENCE [LARGE SCALE GENOMIC DNA]</scope>
    <source>
        <strain evidence="3">cv. B73</strain>
    </source>
</reference>
<dbReference type="Gramene" id="Zm00001eb163900_T001">
    <property type="protein sequence ID" value="Zm00001eb163900_P001"/>
    <property type="gene ID" value="Zm00001eb163900"/>
</dbReference>
<organism evidence="2 3">
    <name type="scientific">Zea mays</name>
    <name type="common">Maize</name>
    <dbReference type="NCBI Taxonomy" id="4577"/>
    <lineage>
        <taxon>Eukaryota</taxon>
        <taxon>Viridiplantae</taxon>
        <taxon>Streptophyta</taxon>
        <taxon>Embryophyta</taxon>
        <taxon>Tracheophyta</taxon>
        <taxon>Spermatophyta</taxon>
        <taxon>Magnoliopsida</taxon>
        <taxon>Liliopsida</taxon>
        <taxon>Poales</taxon>
        <taxon>Poaceae</taxon>
        <taxon>PACMAD clade</taxon>
        <taxon>Panicoideae</taxon>
        <taxon>Andropogonodae</taxon>
        <taxon>Andropogoneae</taxon>
        <taxon>Tripsacinae</taxon>
        <taxon>Zea</taxon>
    </lineage>
</organism>
<proteinExistence type="predicted"/>
<accession>A0A804NJ21</accession>
<dbReference type="Proteomes" id="UP000007305">
    <property type="component" value="Chromosome 3"/>
</dbReference>
<evidence type="ECO:0000313" key="2">
    <source>
        <dbReference type="EnsemblPlants" id="Zm00001eb163900_P001"/>
    </source>
</evidence>
<evidence type="ECO:0000313" key="3">
    <source>
        <dbReference type="Proteomes" id="UP000007305"/>
    </source>
</evidence>
<feature type="compositionally biased region" description="Basic and acidic residues" evidence="1">
    <location>
        <begin position="136"/>
        <end position="152"/>
    </location>
</feature>
<name>A0A804NJ21_MAIZE</name>
<evidence type="ECO:0000256" key="1">
    <source>
        <dbReference type="SAM" id="MobiDB-lite"/>
    </source>
</evidence>
<reference evidence="2" key="3">
    <citation type="submission" date="2021-05" db="UniProtKB">
        <authorList>
            <consortium name="EnsemblPlants"/>
        </authorList>
    </citation>
    <scope>IDENTIFICATION</scope>
    <source>
        <strain evidence="2">cv. B73</strain>
    </source>
</reference>
<feature type="compositionally biased region" description="Basic residues" evidence="1">
    <location>
        <begin position="121"/>
        <end position="135"/>
    </location>
</feature>
<reference evidence="2" key="2">
    <citation type="submission" date="2019-07" db="EMBL/GenBank/DDBJ databases">
        <authorList>
            <person name="Seetharam A."/>
            <person name="Woodhouse M."/>
            <person name="Cannon E."/>
        </authorList>
    </citation>
    <scope>NUCLEOTIDE SEQUENCE [LARGE SCALE GENOMIC DNA]</scope>
    <source>
        <strain evidence="2">cv. B73</strain>
    </source>
</reference>
<dbReference type="FunCoup" id="A0A804NJ21">
    <property type="interactions" value="18"/>
</dbReference>